<comment type="caution">
    <text evidence="1">The sequence shown here is derived from an EMBL/GenBank/DDBJ whole genome shotgun (WGS) entry which is preliminary data.</text>
</comment>
<protein>
    <submittedName>
        <fullName evidence="1">Uncharacterized protein</fullName>
    </submittedName>
</protein>
<dbReference type="Proteomes" id="UP001196413">
    <property type="component" value="Unassembled WGS sequence"/>
</dbReference>
<organism evidence="1 2">
    <name type="scientific">Parelaphostrongylus tenuis</name>
    <name type="common">Meningeal worm</name>
    <dbReference type="NCBI Taxonomy" id="148309"/>
    <lineage>
        <taxon>Eukaryota</taxon>
        <taxon>Metazoa</taxon>
        <taxon>Ecdysozoa</taxon>
        <taxon>Nematoda</taxon>
        <taxon>Chromadorea</taxon>
        <taxon>Rhabditida</taxon>
        <taxon>Rhabditina</taxon>
        <taxon>Rhabditomorpha</taxon>
        <taxon>Strongyloidea</taxon>
        <taxon>Metastrongylidae</taxon>
        <taxon>Parelaphostrongylus</taxon>
    </lineage>
</organism>
<sequence>MERPIRTSKSWAKRMVGFRPFEAIEVKLRKRRKRSTLMNHRSHRYQLNFRPKNAEWDAEIRPQMEVEPALPVPEGRVIPTPQKVSLCCNSLIYLSAISL</sequence>
<proteinExistence type="predicted"/>
<dbReference type="AlphaFoldDB" id="A0AAD5QUQ6"/>
<gene>
    <name evidence="1" type="ORF">KIN20_022366</name>
</gene>
<evidence type="ECO:0000313" key="1">
    <source>
        <dbReference type="EMBL" id="KAJ1362710.1"/>
    </source>
</evidence>
<keyword evidence="2" id="KW-1185">Reference proteome</keyword>
<name>A0AAD5QUQ6_PARTN</name>
<accession>A0AAD5QUQ6</accession>
<reference evidence="1" key="1">
    <citation type="submission" date="2021-06" db="EMBL/GenBank/DDBJ databases">
        <title>Parelaphostrongylus tenuis whole genome reference sequence.</title>
        <authorList>
            <person name="Garwood T.J."/>
            <person name="Larsen P.A."/>
            <person name="Fountain-Jones N.M."/>
            <person name="Garbe J.R."/>
            <person name="Macchietto M.G."/>
            <person name="Kania S.A."/>
            <person name="Gerhold R.W."/>
            <person name="Richards J.E."/>
            <person name="Wolf T.M."/>
        </authorList>
    </citation>
    <scope>NUCLEOTIDE SEQUENCE</scope>
    <source>
        <strain evidence="1">MNPRO001-30</strain>
        <tissue evidence="1">Meninges</tissue>
    </source>
</reference>
<dbReference type="EMBL" id="JAHQIW010004522">
    <property type="protein sequence ID" value="KAJ1362710.1"/>
    <property type="molecule type" value="Genomic_DNA"/>
</dbReference>
<evidence type="ECO:0000313" key="2">
    <source>
        <dbReference type="Proteomes" id="UP001196413"/>
    </source>
</evidence>